<reference evidence="8 9" key="1">
    <citation type="submission" date="2016-10" db="EMBL/GenBank/DDBJ databases">
        <authorList>
            <person name="Varghese N."/>
            <person name="Submissions S."/>
        </authorList>
    </citation>
    <scope>NUCLEOTIDE SEQUENCE [LARGE SCALE GENOMIC DNA]</scope>
    <source>
        <strain evidence="8 9">LMG 21974</strain>
    </source>
</reference>
<accession>A0A9X8MBU0</accession>
<dbReference type="Proteomes" id="UP000183210">
    <property type="component" value="Unassembled WGS sequence"/>
</dbReference>
<evidence type="ECO:0000313" key="9">
    <source>
        <dbReference type="Proteomes" id="UP000183210"/>
    </source>
</evidence>
<feature type="active site" evidence="5">
    <location>
        <position position="20"/>
    </location>
</feature>
<dbReference type="PROSITE" id="PS00151">
    <property type="entry name" value="ACYLPHOSPHATASE_2"/>
    <property type="match status" value="1"/>
</dbReference>
<dbReference type="PANTHER" id="PTHR47268:SF4">
    <property type="entry name" value="ACYLPHOSPHATASE"/>
    <property type="match status" value="1"/>
</dbReference>
<dbReference type="InterPro" id="IPR020456">
    <property type="entry name" value="Acylphosphatase"/>
</dbReference>
<dbReference type="RefSeq" id="WP_074824588.1">
    <property type="nucleotide sequence ID" value="NZ_FOEV01000005.1"/>
</dbReference>
<comment type="caution">
    <text evidence="8">The sequence shown here is derived from an EMBL/GenBank/DDBJ whole genome shotgun (WGS) entry which is preliminary data.</text>
</comment>
<dbReference type="SUPFAM" id="SSF54975">
    <property type="entry name" value="Acylphosphatase/BLUF domain-like"/>
    <property type="match status" value="1"/>
</dbReference>
<evidence type="ECO:0000256" key="3">
    <source>
        <dbReference type="ARBA" id="ARBA00015991"/>
    </source>
</evidence>
<protein>
    <recommendedName>
        <fullName evidence="3 5">acylphosphatase</fullName>
        <ecNumber evidence="2 5">3.6.1.7</ecNumber>
    </recommendedName>
</protein>
<dbReference type="InterPro" id="IPR017968">
    <property type="entry name" value="Acylphosphatase_CS"/>
</dbReference>
<gene>
    <name evidence="8" type="ORF">SAMN05216409_105113</name>
</gene>
<feature type="active site" evidence="5">
    <location>
        <position position="38"/>
    </location>
</feature>
<dbReference type="PANTHER" id="PTHR47268">
    <property type="entry name" value="ACYLPHOSPHATASE"/>
    <property type="match status" value="1"/>
</dbReference>
<evidence type="ECO:0000256" key="2">
    <source>
        <dbReference type="ARBA" id="ARBA00012150"/>
    </source>
</evidence>
<evidence type="ECO:0000256" key="6">
    <source>
        <dbReference type="RuleBase" id="RU004168"/>
    </source>
</evidence>
<evidence type="ECO:0000256" key="1">
    <source>
        <dbReference type="ARBA" id="ARBA00005614"/>
    </source>
</evidence>
<dbReference type="EC" id="3.6.1.7" evidence="2 5"/>
<dbReference type="AlphaFoldDB" id="A0A9X8MBU0"/>
<dbReference type="GeneID" id="300266422"/>
<dbReference type="Gene3D" id="3.30.70.100">
    <property type="match status" value="1"/>
</dbReference>
<keyword evidence="5" id="KW-0378">Hydrolase</keyword>
<organism evidence="8 9">
    <name type="scientific">Pseudomonas lutea</name>
    <dbReference type="NCBI Taxonomy" id="243924"/>
    <lineage>
        <taxon>Bacteria</taxon>
        <taxon>Pseudomonadati</taxon>
        <taxon>Pseudomonadota</taxon>
        <taxon>Gammaproteobacteria</taxon>
        <taxon>Pseudomonadales</taxon>
        <taxon>Pseudomonadaceae</taxon>
        <taxon>Pseudomonas</taxon>
    </lineage>
</organism>
<evidence type="ECO:0000259" key="7">
    <source>
        <dbReference type="PROSITE" id="PS51160"/>
    </source>
</evidence>
<dbReference type="PROSITE" id="PS51160">
    <property type="entry name" value="ACYLPHOSPHATASE_3"/>
    <property type="match status" value="1"/>
</dbReference>
<dbReference type="PRINTS" id="PR00112">
    <property type="entry name" value="ACYLPHPHTASE"/>
</dbReference>
<name>A0A9X8MBU0_9PSED</name>
<dbReference type="EMBL" id="FOEV01000005">
    <property type="protein sequence ID" value="SEQ34604.1"/>
    <property type="molecule type" value="Genomic_DNA"/>
</dbReference>
<proteinExistence type="inferred from homology"/>
<sequence length="91" mass="10345">MSSQARHIHVDGRVQGVRYRESAREEAERLGITGWVRNLDDGRVEIKCEGEPEALEQFLAWLRHGPAQANVNQVLVQDHALLGLGNFTVWR</sequence>
<evidence type="ECO:0000256" key="5">
    <source>
        <dbReference type="PROSITE-ProRule" id="PRU00520"/>
    </source>
</evidence>
<evidence type="ECO:0000256" key="4">
    <source>
        <dbReference type="ARBA" id="ARBA00047645"/>
    </source>
</evidence>
<dbReference type="Pfam" id="PF00708">
    <property type="entry name" value="Acylphosphatase"/>
    <property type="match status" value="1"/>
</dbReference>
<dbReference type="GO" id="GO:0003998">
    <property type="term" value="F:acylphosphatase activity"/>
    <property type="evidence" value="ECO:0007669"/>
    <property type="project" value="UniProtKB-EC"/>
</dbReference>
<comment type="catalytic activity">
    <reaction evidence="4 5">
        <text>an acyl phosphate + H2O = a carboxylate + phosphate + H(+)</text>
        <dbReference type="Rhea" id="RHEA:14965"/>
        <dbReference type="ChEBI" id="CHEBI:15377"/>
        <dbReference type="ChEBI" id="CHEBI:15378"/>
        <dbReference type="ChEBI" id="CHEBI:29067"/>
        <dbReference type="ChEBI" id="CHEBI:43474"/>
        <dbReference type="ChEBI" id="CHEBI:59918"/>
        <dbReference type="EC" id="3.6.1.7"/>
    </reaction>
</comment>
<dbReference type="InterPro" id="IPR036046">
    <property type="entry name" value="Acylphosphatase-like_dom_sf"/>
</dbReference>
<feature type="domain" description="Acylphosphatase-like" evidence="7">
    <location>
        <begin position="5"/>
        <end position="91"/>
    </location>
</feature>
<comment type="similarity">
    <text evidence="1 6">Belongs to the acylphosphatase family.</text>
</comment>
<evidence type="ECO:0000313" key="8">
    <source>
        <dbReference type="EMBL" id="SEQ34604.1"/>
    </source>
</evidence>
<dbReference type="InterPro" id="IPR001792">
    <property type="entry name" value="Acylphosphatase-like_dom"/>
</dbReference>